<evidence type="ECO:0000256" key="7">
    <source>
        <dbReference type="ARBA" id="ARBA00022989"/>
    </source>
</evidence>
<reference evidence="11 12" key="1">
    <citation type="submission" date="2020-10" db="EMBL/GenBank/DDBJ databases">
        <title>The Coptis chinensis genome and diversification of protoberbering-type alkaloids.</title>
        <authorList>
            <person name="Wang B."/>
            <person name="Shu S."/>
            <person name="Song C."/>
            <person name="Liu Y."/>
        </authorList>
    </citation>
    <scope>NUCLEOTIDE SEQUENCE [LARGE SCALE GENOMIC DNA]</scope>
    <source>
        <strain evidence="11">HL-2020</strain>
        <tissue evidence="11">Leaf</tissue>
    </source>
</reference>
<dbReference type="GO" id="GO:0008320">
    <property type="term" value="F:protein transmembrane transporter activity"/>
    <property type="evidence" value="ECO:0007669"/>
    <property type="project" value="TreeGrafter"/>
</dbReference>
<evidence type="ECO:0000256" key="8">
    <source>
        <dbReference type="ARBA" id="ARBA00023010"/>
    </source>
</evidence>
<evidence type="ECO:0000256" key="3">
    <source>
        <dbReference type="ARBA" id="ARBA00022448"/>
    </source>
</evidence>
<keyword evidence="12" id="KW-1185">Reference proteome</keyword>
<keyword evidence="8" id="KW-0811">Translocation</keyword>
<comment type="caution">
    <text evidence="11">The sequence shown here is derived from an EMBL/GenBank/DDBJ whole genome shotgun (WGS) entry which is preliminary data.</text>
</comment>
<evidence type="ECO:0000256" key="2">
    <source>
        <dbReference type="ARBA" id="ARBA00008444"/>
    </source>
</evidence>
<dbReference type="GO" id="GO:0005744">
    <property type="term" value="C:TIM23 mitochondrial import inner membrane translocase complex"/>
    <property type="evidence" value="ECO:0007669"/>
    <property type="project" value="TreeGrafter"/>
</dbReference>
<keyword evidence="3" id="KW-0813">Transport</keyword>
<keyword evidence="6" id="KW-0653">Protein transport</keyword>
<evidence type="ECO:0000256" key="6">
    <source>
        <dbReference type="ARBA" id="ARBA00022927"/>
    </source>
</evidence>
<proteinExistence type="inferred from homology"/>
<dbReference type="PANTHER" id="PTHR10485">
    <property type="entry name" value="MITOCHONDRIAL IMPORT INNER MEMBRANE TRANSLOCASE SUBUNIT TIM-17"/>
    <property type="match status" value="1"/>
</dbReference>
<evidence type="ECO:0000256" key="9">
    <source>
        <dbReference type="ARBA" id="ARBA00023128"/>
    </source>
</evidence>
<dbReference type="EMBL" id="JADFTS010000008">
    <property type="protein sequence ID" value="KAF9592469.1"/>
    <property type="molecule type" value="Genomic_DNA"/>
</dbReference>
<dbReference type="AlphaFoldDB" id="A0A835H3W8"/>
<comment type="subcellular location">
    <subcellularLocation>
        <location evidence="1">Mitochondrion inner membrane</location>
        <topology evidence="1">Multi-pass membrane protein</topology>
    </subcellularLocation>
</comment>
<gene>
    <name evidence="11" type="ORF">IFM89_014959</name>
</gene>
<name>A0A835H3W8_9MAGN</name>
<keyword evidence="5" id="KW-0999">Mitochondrion inner membrane</keyword>
<evidence type="ECO:0000256" key="5">
    <source>
        <dbReference type="ARBA" id="ARBA00022792"/>
    </source>
</evidence>
<comment type="similarity">
    <text evidence="2">Belongs to the Tim17/Tim22/Tim23 family.</text>
</comment>
<evidence type="ECO:0000256" key="10">
    <source>
        <dbReference type="ARBA" id="ARBA00023136"/>
    </source>
</evidence>
<keyword evidence="4" id="KW-0812">Transmembrane</keyword>
<accession>A0A835H3W8</accession>
<keyword evidence="10" id="KW-0472">Membrane</keyword>
<keyword evidence="9" id="KW-0496">Mitochondrion</keyword>
<protein>
    <submittedName>
        <fullName evidence="11">Uncharacterized protein</fullName>
    </submittedName>
</protein>
<evidence type="ECO:0000313" key="12">
    <source>
        <dbReference type="Proteomes" id="UP000631114"/>
    </source>
</evidence>
<dbReference type="GO" id="GO:0030150">
    <property type="term" value="P:protein import into mitochondrial matrix"/>
    <property type="evidence" value="ECO:0007669"/>
    <property type="project" value="TreeGrafter"/>
</dbReference>
<organism evidence="11 12">
    <name type="scientific">Coptis chinensis</name>
    <dbReference type="NCBI Taxonomy" id="261450"/>
    <lineage>
        <taxon>Eukaryota</taxon>
        <taxon>Viridiplantae</taxon>
        <taxon>Streptophyta</taxon>
        <taxon>Embryophyta</taxon>
        <taxon>Tracheophyta</taxon>
        <taxon>Spermatophyta</taxon>
        <taxon>Magnoliopsida</taxon>
        <taxon>Ranunculales</taxon>
        <taxon>Ranunculaceae</taxon>
        <taxon>Coptidoideae</taxon>
        <taxon>Coptis</taxon>
    </lineage>
</organism>
<keyword evidence="7" id="KW-1133">Transmembrane helix</keyword>
<evidence type="ECO:0000313" key="11">
    <source>
        <dbReference type="EMBL" id="KAF9592469.1"/>
    </source>
</evidence>
<evidence type="ECO:0000256" key="1">
    <source>
        <dbReference type="ARBA" id="ARBA00004448"/>
    </source>
</evidence>
<dbReference type="Proteomes" id="UP000631114">
    <property type="component" value="Unassembled WGS sequence"/>
</dbReference>
<dbReference type="OrthoDB" id="2261329at2759"/>
<dbReference type="PANTHER" id="PTHR10485:SF0">
    <property type="entry name" value="AT05822P-RELATED"/>
    <property type="match status" value="1"/>
</dbReference>
<sequence length="120" mass="13150">MVYGSLSHFIKGIRNNHPTNISRVITSLQAAPRTGVHFVVFYGLANAFNLGMMYGRQKEDNYDKVLPFAAAVGLVNVKRGLRFASTCTLLSGGLAALLLNGDAIIQHFTIEDKDTQLDDH</sequence>
<evidence type="ECO:0000256" key="4">
    <source>
        <dbReference type="ARBA" id="ARBA00022692"/>
    </source>
</evidence>